<dbReference type="Proteomes" id="UP001194098">
    <property type="component" value="Unassembled WGS sequence"/>
</dbReference>
<name>A0AAW3WCH3_CLOBE</name>
<reference evidence="1" key="1">
    <citation type="submission" date="2020-04" db="EMBL/GenBank/DDBJ databases">
        <authorList>
            <person name="Brown S."/>
        </authorList>
    </citation>
    <scope>NUCLEOTIDE SEQUENCE</scope>
    <source>
        <strain evidence="1">DJ015</strain>
    </source>
</reference>
<proteinExistence type="predicted"/>
<organism evidence="1 2">
    <name type="scientific">Clostridium beijerinckii</name>
    <name type="common">Clostridium MP</name>
    <dbReference type="NCBI Taxonomy" id="1520"/>
    <lineage>
        <taxon>Bacteria</taxon>
        <taxon>Bacillati</taxon>
        <taxon>Bacillota</taxon>
        <taxon>Clostridia</taxon>
        <taxon>Eubacteriales</taxon>
        <taxon>Clostridiaceae</taxon>
        <taxon>Clostridium</taxon>
    </lineage>
</organism>
<sequence length="266" mass="31847">MRFEYCEHCDKYECKMIDSYLLENDIEIIDCPDNKNGHKNTDIDMLLQYSDDIVLATEIKRISPLPEKSLSYYYSQKRGQDFILEKLKKYFDSFPNHTMNIHIIKKFSVDGYTNRCLDKLISNIENRIRQEKPTKYSDEFIIIEWNEENKSVEKKCGVWFSTLSHEKNKGLSFDIFNDFSEIEKNINIALKGIGKKFVNYSNYNKQILFTIDFPFGFNQLAREARIDYINRLENYLLSFVYYSIEVKEEMTSRRFKFVVNELDRLI</sequence>
<dbReference type="EMBL" id="JABAGV010000055">
    <property type="protein sequence ID" value="MBC2476584.1"/>
    <property type="molecule type" value="Genomic_DNA"/>
</dbReference>
<dbReference type="RefSeq" id="WP_171781163.1">
    <property type="nucleotide sequence ID" value="NZ_JABAGV010000055.1"/>
</dbReference>
<evidence type="ECO:0000313" key="2">
    <source>
        <dbReference type="Proteomes" id="UP001194098"/>
    </source>
</evidence>
<reference evidence="1" key="2">
    <citation type="journal article" date="2022" name="Nat. Biotechnol.">
        <title>Carbon-negative production of acetone and isopropanol by gas fermentation at industrial pilot scale.</title>
        <authorList>
            <person name="Liew F.E."/>
            <person name="Nogle R."/>
            <person name="Abdalla T."/>
            <person name="Rasor B.J."/>
            <person name="Canter C."/>
            <person name="Jensen R.O."/>
            <person name="Wang L."/>
            <person name="Strutz J."/>
            <person name="Chirania P."/>
            <person name="De Tissera S."/>
            <person name="Mueller A.P."/>
            <person name="Ruan Z."/>
            <person name="Gao A."/>
            <person name="Tran L."/>
            <person name="Engle N.L."/>
            <person name="Bromley J.C."/>
            <person name="Daniell J."/>
            <person name="Conrado R."/>
            <person name="Tschaplinski T.J."/>
            <person name="Giannone R.J."/>
            <person name="Hettich R.L."/>
            <person name="Karim A.S."/>
            <person name="Simpson S.D."/>
            <person name="Brown S.D."/>
            <person name="Leang C."/>
            <person name="Jewett M.C."/>
            <person name="Kopke M."/>
        </authorList>
    </citation>
    <scope>NUCLEOTIDE SEQUENCE</scope>
    <source>
        <strain evidence="1">DJ015</strain>
    </source>
</reference>
<protein>
    <recommendedName>
        <fullName evidence="3">ERCC4 domain-containing protein</fullName>
    </recommendedName>
</protein>
<dbReference type="AlphaFoldDB" id="A0AAW3WCH3"/>
<gene>
    <name evidence="1" type="ORF">HGI39_18090</name>
</gene>
<comment type="caution">
    <text evidence="1">The sequence shown here is derived from an EMBL/GenBank/DDBJ whole genome shotgun (WGS) entry which is preliminary data.</text>
</comment>
<evidence type="ECO:0000313" key="1">
    <source>
        <dbReference type="EMBL" id="MBC2476584.1"/>
    </source>
</evidence>
<evidence type="ECO:0008006" key="3">
    <source>
        <dbReference type="Google" id="ProtNLM"/>
    </source>
</evidence>
<accession>A0AAW3WCH3</accession>